<dbReference type="AlphaFoldDB" id="A0A158RBX8"/>
<dbReference type="OrthoDB" id="5874423at2759"/>
<feature type="signal peptide" evidence="2">
    <location>
        <begin position="1"/>
        <end position="19"/>
    </location>
</feature>
<reference evidence="5" key="1">
    <citation type="submission" date="2016-04" db="UniProtKB">
        <authorList>
            <consortium name="WormBaseParasite"/>
        </authorList>
    </citation>
    <scope>IDENTIFICATION</scope>
</reference>
<name>A0A158RBX8_THECL</name>
<accession>A0A158RBX8</accession>
<keyword evidence="2" id="KW-0732">Signal</keyword>
<feature type="region of interest" description="Disordered" evidence="1">
    <location>
        <begin position="320"/>
        <end position="342"/>
    </location>
</feature>
<feature type="compositionally biased region" description="Basic and acidic residues" evidence="1">
    <location>
        <begin position="430"/>
        <end position="439"/>
    </location>
</feature>
<dbReference type="Proteomes" id="UP000276776">
    <property type="component" value="Unassembled WGS sequence"/>
</dbReference>
<dbReference type="EMBL" id="UYYF01004372">
    <property type="protein sequence ID" value="VDN03208.1"/>
    <property type="molecule type" value="Genomic_DNA"/>
</dbReference>
<feature type="region of interest" description="Disordered" evidence="1">
    <location>
        <begin position="430"/>
        <end position="460"/>
    </location>
</feature>
<dbReference type="STRING" id="103827.A0A158RBX8"/>
<feature type="region of interest" description="Disordered" evidence="1">
    <location>
        <begin position="490"/>
        <end position="515"/>
    </location>
</feature>
<feature type="region of interest" description="Disordered" evidence="1">
    <location>
        <begin position="251"/>
        <end position="289"/>
    </location>
</feature>
<organism evidence="5">
    <name type="scientific">Thelazia callipaeda</name>
    <name type="common">Oriental eyeworm</name>
    <name type="synonym">Parasitic nematode</name>
    <dbReference type="NCBI Taxonomy" id="103827"/>
    <lineage>
        <taxon>Eukaryota</taxon>
        <taxon>Metazoa</taxon>
        <taxon>Ecdysozoa</taxon>
        <taxon>Nematoda</taxon>
        <taxon>Chromadorea</taxon>
        <taxon>Rhabditida</taxon>
        <taxon>Spirurina</taxon>
        <taxon>Spiruromorpha</taxon>
        <taxon>Thelazioidea</taxon>
        <taxon>Thelaziidae</taxon>
        <taxon>Thelazia</taxon>
    </lineage>
</organism>
<keyword evidence="4" id="KW-1185">Reference proteome</keyword>
<evidence type="ECO:0000313" key="4">
    <source>
        <dbReference type="Proteomes" id="UP000276776"/>
    </source>
</evidence>
<evidence type="ECO:0000256" key="2">
    <source>
        <dbReference type="SAM" id="SignalP"/>
    </source>
</evidence>
<proteinExistence type="predicted"/>
<protein>
    <submittedName>
        <fullName evidence="5">EGF-like domain-containing protein</fullName>
    </submittedName>
</protein>
<feature type="compositionally biased region" description="Basic and acidic residues" evidence="1">
    <location>
        <begin position="267"/>
        <end position="276"/>
    </location>
</feature>
<dbReference type="WBParaSite" id="TCLT_0000592401-mRNA-1">
    <property type="protein sequence ID" value="TCLT_0000592401-mRNA-1"/>
    <property type="gene ID" value="TCLT_0000592401"/>
</dbReference>
<gene>
    <name evidence="3" type="ORF">TCLT_LOCUS5913</name>
</gene>
<feature type="compositionally biased region" description="Polar residues" evidence="1">
    <location>
        <begin position="490"/>
        <end position="500"/>
    </location>
</feature>
<evidence type="ECO:0000313" key="5">
    <source>
        <dbReference type="WBParaSite" id="TCLT_0000592401-mRNA-1"/>
    </source>
</evidence>
<feature type="chain" id="PRO_5043135991" evidence="2">
    <location>
        <begin position="20"/>
        <end position="515"/>
    </location>
</feature>
<reference evidence="3 4" key="2">
    <citation type="submission" date="2018-11" db="EMBL/GenBank/DDBJ databases">
        <authorList>
            <consortium name="Pathogen Informatics"/>
        </authorList>
    </citation>
    <scope>NUCLEOTIDE SEQUENCE [LARGE SCALE GENOMIC DNA]</scope>
</reference>
<feature type="compositionally biased region" description="Polar residues" evidence="1">
    <location>
        <begin position="279"/>
        <end position="289"/>
    </location>
</feature>
<evidence type="ECO:0000256" key="1">
    <source>
        <dbReference type="SAM" id="MobiDB-lite"/>
    </source>
</evidence>
<sequence>MIFLWHLAYYWPVFLFVNGQTFVNKNQEDQGNNIKQDEAYNSQNYGVSRNNKLLMAEFGKSGVNKSKPIIINTTLIDTFISDHDNKVPNILKTKVRDKLRIGRSKKRLSKQSNKKFKYDSRKIQTRKDRTSIRSISKPQPILETKVQSKSNSSWLLQTSNITSSKDTFQNKIPIAYQSTTAHKNNTDVEASAKYSINTVYQMKSDPTDTYLSSNFQQESVSVIPQLNSNIMQKNEHIPYYIVNHYYKRSKRTEESRVEPYGNAQQQQEERKNEKESATPGVQNAPVYSQSVVSEKIRETISHTSESQYIVNVSEHEVANASSNKFEESDSNSSSKLEKTNKKTGAYNGAVRVTAVIKQLPKASRCPPLDALKHSIPHDDTDKSCTQNRPDMTRDPDCLCLYPVAERDAKGCASKFYVLCYRGTPQKEIGSHEDMGEPTDKALSAPDATNTSFSGHIKTTDQHLSNTTEVGYFGKLRKRRASHDTTKISLNKRNQSQSSTDHVVVRETSPSNVTTN</sequence>
<evidence type="ECO:0000313" key="3">
    <source>
        <dbReference type="EMBL" id="VDN03208.1"/>
    </source>
</evidence>